<dbReference type="Gene3D" id="3.40.190.290">
    <property type="match status" value="1"/>
</dbReference>
<evidence type="ECO:0000256" key="3">
    <source>
        <dbReference type="ARBA" id="ARBA00023125"/>
    </source>
</evidence>
<accession>A0AAQ1JT10</accession>
<dbReference type="PANTHER" id="PTHR30537">
    <property type="entry name" value="HTH-TYPE TRANSCRIPTIONAL REGULATOR"/>
    <property type="match status" value="1"/>
</dbReference>
<evidence type="ECO:0000313" key="7">
    <source>
        <dbReference type="Proteomes" id="UP000183529"/>
    </source>
</evidence>
<dbReference type="InterPro" id="IPR058163">
    <property type="entry name" value="LysR-type_TF_proteobact-type"/>
</dbReference>
<reference evidence="6 7" key="1">
    <citation type="submission" date="2016-10" db="EMBL/GenBank/DDBJ databases">
        <authorList>
            <person name="Varghese N."/>
            <person name="Submissions S."/>
        </authorList>
    </citation>
    <scope>NUCLEOTIDE SEQUENCE [LARGE SCALE GENOMIC DNA]</scope>
    <source>
        <strain evidence="6 7">LMG 22274</strain>
    </source>
</reference>
<dbReference type="PRINTS" id="PR00039">
    <property type="entry name" value="HTHLYSR"/>
</dbReference>
<dbReference type="PANTHER" id="PTHR30537:SF1">
    <property type="entry name" value="HTH-TYPE TRANSCRIPTIONAL REGULATOR PGRR"/>
    <property type="match status" value="1"/>
</dbReference>
<dbReference type="Gene3D" id="1.10.10.10">
    <property type="entry name" value="Winged helix-like DNA-binding domain superfamily/Winged helix DNA-binding domain"/>
    <property type="match status" value="1"/>
</dbReference>
<dbReference type="AlphaFoldDB" id="A0AAQ1JT10"/>
<comment type="caution">
    <text evidence="6">The sequence shown here is derived from an EMBL/GenBank/DDBJ whole genome shotgun (WGS) entry which is preliminary data.</text>
</comment>
<dbReference type="RefSeq" id="WP_074982658.1">
    <property type="nucleotide sequence ID" value="NZ_CADFGN010000007.1"/>
</dbReference>
<dbReference type="Proteomes" id="UP000183529">
    <property type="component" value="Unassembled WGS sequence"/>
</dbReference>
<keyword evidence="4" id="KW-0804">Transcription</keyword>
<dbReference type="Pfam" id="PF00126">
    <property type="entry name" value="HTH_1"/>
    <property type="match status" value="1"/>
</dbReference>
<dbReference type="SUPFAM" id="SSF46785">
    <property type="entry name" value="Winged helix' DNA-binding domain"/>
    <property type="match status" value="1"/>
</dbReference>
<evidence type="ECO:0000313" key="6">
    <source>
        <dbReference type="EMBL" id="SEJ33206.1"/>
    </source>
</evidence>
<comment type="similarity">
    <text evidence="1">Belongs to the LysR transcriptional regulatory family.</text>
</comment>
<feature type="domain" description="HTH lysR-type" evidence="5">
    <location>
        <begin position="11"/>
        <end position="68"/>
    </location>
</feature>
<dbReference type="InterPro" id="IPR000847">
    <property type="entry name" value="LysR_HTH_N"/>
</dbReference>
<dbReference type="GO" id="GO:0003700">
    <property type="term" value="F:DNA-binding transcription factor activity"/>
    <property type="evidence" value="ECO:0007669"/>
    <property type="project" value="InterPro"/>
</dbReference>
<gene>
    <name evidence="6" type="ORF">SAMN05216550_10440</name>
</gene>
<dbReference type="PROSITE" id="PS50931">
    <property type="entry name" value="HTH_LYSR"/>
    <property type="match status" value="1"/>
</dbReference>
<dbReference type="InterPro" id="IPR005119">
    <property type="entry name" value="LysR_subst-bd"/>
</dbReference>
<protein>
    <submittedName>
        <fullName evidence="6">Transcriptional regulator, LysR family</fullName>
    </submittedName>
</protein>
<proteinExistence type="inferred from homology"/>
<name>A0AAQ1JT10_9BURK</name>
<evidence type="ECO:0000256" key="1">
    <source>
        <dbReference type="ARBA" id="ARBA00009437"/>
    </source>
</evidence>
<dbReference type="CDD" id="cd08474">
    <property type="entry name" value="PBP2_CrgA_like_5"/>
    <property type="match status" value="1"/>
</dbReference>
<dbReference type="InterPro" id="IPR036390">
    <property type="entry name" value="WH_DNA-bd_sf"/>
</dbReference>
<organism evidence="6 7">
    <name type="scientific">Paraburkholderia tropica</name>
    <dbReference type="NCBI Taxonomy" id="92647"/>
    <lineage>
        <taxon>Bacteria</taxon>
        <taxon>Pseudomonadati</taxon>
        <taxon>Pseudomonadota</taxon>
        <taxon>Betaproteobacteria</taxon>
        <taxon>Burkholderiales</taxon>
        <taxon>Burkholderiaceae</taxon>
        <taxon>Paraburkholderia</taxon>
    </lineage>
</organism>
<dbReference type="InterPro" id="IPR036388">
    <property type="entry name" value="WH-like_DNA-bd_sf"/>
</dbReference>
<dbReference type="SUPFAM" id="SSF53850">
    <property type="entry name" value="Periplasmic binding protein-like II"/>
    <property type="match status" value="1"/>
</dbReference>
<sequence length="312" mass="35023">MSGRLALGSSPSLTALIAFEAVARHQNFRQAAAELQVTPTAISRTIKHLEEQLNVRLFNRTTRSVALTDWGAELVESLAPALDRISESVQHVGETIDVPRGTLRINTSYVAYQCFIRPIQREFVQRYPEVTFDVSIDDRLVDIVGSRFDAGIRLGHAVQQDMVAVPLGVEQKTVVVASPDYLLKHGTPRTPDDLFGHRCIRQKFGGSGRYFEWRFGTRKTPFSMDVGGNLILSEMRTVVEAAADGLGLAYVYRQFAEPALGSGMVRPVLERHCVPGAPFYLYYPHRTRMPAKLQVFVHWMRETYGPASYPKR</sequence>
<evidence type="ECO:0000259" key="5">
    <source>
        <dbReference type="PROSITE" id="PS50931"/>
    </source>
</evidence>
<dbReference type="Pfam" id="PF03466">
    <property type="entry name" value="LysR_substrate"/>
    <property type="match status" value="1"/>
</dbReference>
<dbReference type="GO" id="GO:0006351">
    <property type="term" value="P:DNA-templated transcription"/>
    <property type="evidence" value="ECO:0007669"/>
    <property type="project" value="TreeGrafter"/>
</dbReference>
<evidence type="ECO:0000256" key="4">
    <source>
        <dbReference type="ARBA" id="ARBA00023163"/>
    </source>
</evidence>
<keyword evidence="3" id="KW-0238">DNA-binding</keyword>
<dbReference type="GO" id="GO:0043565">
    <property type="term" value="F:sequence-specific DNA binding"/>
    <property type="evidence" value="ECO:0007669"/>
    <property type="project" value="TreeGrafter"/>
</dbReference>
<dbReference type="FunFam" id="1.10.10.10:FF:000001">
    <property type="entry name" value="LysR family transcriptional regulator"/>
    <property type="match status" value="1"/>
</dbReference>
<dbReference type="EMBL" id="FNZM01000004">
    <property type="protein sequence ID" value="SEJ33206.1"/>
    <property type="molecule type" value="Genomic_DNA"/>
</dbReference>
<keyword evidence="2" id="KW-0805">Transcription regulation</keyword>
<evidence type="ECO:0000256" key="2">
    <source>
        <dbReference type="ARBA" id="ARBA00023015"/>
    </source>
</evidence>